<dbReference type="PROSITE" id="PS51123">
    <property type="entry name" value="OMPA_2"/>
    <property type="match status" value="1"/>
</dbReference>
<dbReference type="AlphaFoldDB" id="A0A2A2SCF2"/>
<dbReference type="RefSeq" id="WP_095998700.1">
    <property type="nucleotide sequence ID" value="NZ_NSLI01000004.1"/>
</dbReference>
<dbReference type="InterPro" id="IPR006665">
    <property type="entry name" value="OmpA-like"/>
</dbReference>
<name>A0A2A2SCF2_9SPHN</name>
<evidence type="ECO:0000313" key="5">
    <source>
        <dbReference type="Proteomes" id="UP000218151"/>
    </source>
</evidence>
<dbReference type="SUPFAM" id="SSF103088">
    <property type="entry name" value="OmpA-like"/>
    <property type="match status" value="1"/>
</dbReference>
<organism evidence="4 5">
    <name type="scientific">Sphingomonas lenta</name>
    <dbReference type="NCBI Taxonomy" id="1141887"/>
    <lineage>
        <taxon>Bacteria</taxon>
        <taxon>Pseudomonadati</taxon>
        <taxon>Pseudomonadota</taxon>
        <taxon>Alphaproteobacteria</taxon>
        <taxon>Sphingomonadales</taxon>
        <taxon>Sphingomonadaceae</taxon>
        <taxon>Sphingomonas</taxon>
    </lineage>
</organism>
<protein>
    <recommendedName>
        <fullName evidence="3">OmpA-like domain-containing protein</fullName>
    </recommendedName>
</protein>
<dbReference type="EMBL" id="NSLI01000004">
    <property type="protein sequence ID" value="PAX06875.1"/>
    <property type="molecule type" value="Genomic_DNA"/>
</dbReference>
<evidence type="ECO:0000256" key="1">
    <source>
        <dbReference type="PROSITE-ProRule" id="PRU00473"/>
    </source>
</evidence>
<evidence type="ECO:0000259" key="3">
    <source>
        <dbReference type="PROSITE" id="PS51123"/>
    </source>
</evidence>
<keyword evidence="5" id="KW-1185">Reference proteome</keyword>
<gene>
    <name evidence="4" type="ORF">CKY28_12415</name>
</gene>
<feature type="transmembrane region" description="Helical" evidence="2">
    <location>
        <begin position="9"/>
        <end position="29"/>
    </location>
</feature>
<dbReference type="Proteomes" id="UP000218151">
    <property type="component" value="Unassembled WGS sequence"/>
</dbReference>
<evidence type="ECO:0000256" key="2">
    <source>
        <dbReference type="SAM" id="Phobius"/>
    </source>
</evidence>
<keyword evidence="1 2" id="KW-0472">Membrane</keyword>
<keyword evidence="2" id="KW-0812">Transmembrane</keyword>
<dbReference type="GO" id="GO:0016020">
    <property type="term" value="C:membrane"/>
    <property type="evidence" value="ECO:0007669"/>
    <property type="project" value="UniProtKB-UniRule"/>
</dbReference>
<reference evidence="5" key="1">
    <citation type="submission" date="2017-09" db="EMBL/GenBank/DDBJ databases">
        <authorList>
            <person name="Feng G."/>
            <person name="Zhu H."/>
        </authorList>
    </citation>
    <scope>NUCLEOTIDE SEQUENCE [LARGE SCALE GENOMIC DNA]</scope>
    <source>
        <strain evidence="5">1PNM-20</strain>
    </source>
</reference>
<dbReference type="Gene3D" id="3.30.1330.60">
    <property type="entry name" value="OmpA-like domain"/>
    <property type="match status" value="1"/>
</dbReference>
<keyword evidence="2" id="KW-1133">Transmembrane helix</keyword>
<proteinExistence type="predicted"/>
<comment type="caution">
    <text evidence="4">The sequence shown here is derived from an EMBL/GenBank/DDBJ whole genome shotgun (WGS) entry which is preliminary data.</text>
</comment>
<accession>A0A2A2SCF2</accession>
<feature type="domain" description="OmpA-like" evidence="3">
    <location>
        <begin position="38"/>
        <end position="190"/>
    </location>
</feature>
<evidence type="ECO:0000313" key="4">
    <source>
        <dbReference type="EMBL" id="PAX06875.1"/>
    </source>
</evidence>
<sequence>MYLQIGQETIYLLLTGGLFASLMLTLYVASLRGPTEQPPIVTLSEADGYTFPTGSAEIGPAFARALRTAAAPRLRELSDRYEAPIIEVIGHTDEMPLSGRMRGDLDAALIPWLSGARTREPVSSDNVGLGMARAVAVARALREAGLDDRYTIIPLSAGPLVKPGDVVTDGASAADERRRRRIELRLRRPAAEAR</sequence>
<dbReference type="InterPro" id="IPR036737">
    <property type="entry name" value="OmpA-like_sf"/>
</dbReference>